<dbReference type="RefSeq" id="WP_203658047.1">
    <property type="nucleotide sequence ID" value="NZ_BAAAZM010000009.1"/>
</dbReference>
<organism evidence="2 3">
    <name type="scientific">Actinocatenispora rupis</name>
    <dbReference type="NCBI Taxonomy" id="519421"/>
    <lineage>
        <taxon>Bacteria</taxon>
        <taxon>Bacillati</taxon>
        <taxon>Actinomycetota</taxon>
        <taxon>Actinomycetes</taxon>
        <taxon>Micromonosporales</taxon>
        <taxon>Micromonosporaceae</taxon>
        <taxon>Actinocatenispora</taxon>
    </lineage>
</organism>
<keyword evidence="1" id="KW-0732">Signal</keyword>
<dbReference type="EMBL" id="BOMB01000016">
    <property type="protein sequence ID" value="GID12061.1"/>
    <property type="molecule type" value="Genomic_DNA"/>
</dbReference>
<dbReference type="Proteomes" id="UP000612808">
    <property type="component" value="Unassembled WGS sequence"/>
</dbReference>
<protein>
    <recommendedName>
        <fullName evidence="4">LVIVD repeat-containing protein</fullName>
    </recommendedName>
</protein>
<feature type="signal peptide" evidence="1">
    <location>
        <begin position="1"/>
        <end position="30"/>
    </location>
</feature>
<reference evidence="2" key="1">
    <citation type="submission" date="2021-01" db="EMBL/GenBank/DDBJ databases">
        <title>Whole genome shotgun sequence of Actinocatenispora rupis NBRC 107355.</title>
        <authorList>
            <person name="Komaki H."/>
            <person name="Tamura T."/>
        </authorList>
    </citation>
    <scope>NUCLEOTIDE SEQUENCE</scope>
    <source>
        <strain evidence="2">NBRC 107355</strain>
    </source>
</reference>
<name>A0A8J3J5M7_9ACTN</name>
<evidence type="ECO:0008006" key="4">
    <source>
        <dbReference type="Google" id="ProtNLM"/>
    </source>
</evidence>
<evidence type="ECO:0000313" key="3">
    <source>
        <dbReference type="Proteomes" id="UP000612808"/>
    </source>
</evidence>
<sequence>MSVRSRVLLAAAGVLVLGATSLSTPSTANAASGPTTLPAGQYTLSANYHQYDTLDSALVSKLGTASVSQVMDNANHTRQSISNPGVAGYSDGFTYDSGDVGDCTNYPQGITTTRDAVGGDYDGHQLVVVSWYTKAGCDGAQSRSRITMIDWDATWPNTYRKVLLVEPTGSASAPDFTDIPIHAGGISWYGDYLYVADTGHGMRVFDMRKILKTNTGGTADQIGRQSDGTTYYAHNYAYVLPQVGTITSNTTSGTSLVWSTISLDRAIPSVVMTEYTCSSGCTGYPNRAPRAVRFPFASGTTTFAASTTATEALQLPWYNLNGVASHNGRWWFNSSGQKQLYYWTPSSGPLTFAWISGGESLSYWEDATNPDLLWTLRETLNNRPVFAVTQATYGP</sequence>
<accession>A0A8J3J5M7</accession>
<comment type="caution">
    <text evidence="2">The sequence shown here is derived from an EMBL/GenBank/DDBJ whole genome shotgun (WGS) entry which is preliminary data.</text>
</comment>
<evidence type="ECO:0000256" key="1">
    <source>
        <dbReference type="SAM" id="SignalP"/>
    </source>
</evidence>
<proteinExistence type="predicted"/>
<gene>
    <name evidence="2" type="ORF">Aru02nite_29500</name>
</gene>
<feature type="chain" id="PRO_5035327606" description="LVIVD repeat-containing protein" evidence="1">
    <location>
        <begin position="31"/>
        <end position="395"/>
    </location>
</feature>
<keyword evidence="3" id="KW-1185">Reference proteome</keyword>
<dbReference type="AlphaFoldDB" id="A0A8J3J5M7"/>
<evidence type="ECO:0000313" key="2">
    <source>
        <dbReference type="EMBL" id="GID12061.1"/>
    </source>
</evidence>